<keyword evidence="4" id="KW-0732">Signal</keyword>
<dbReference type="Gene3D" id="1.25.40.10">
    <property type="entry name" value="Tetratricopeptide repeat domain"/>
    <property type="match status" value="3"/>
</dbReference>
<dbReference type="SUPFAM" id="SSF48452">
    <property type="entry name" value="TPR-like"/>
    <property type="match status" value="2"/>
</dbReference>
<accession>A0AAP2RFL6</accession>
<dbReference type="InterPro" id="IPR011990">
    <property type="entry name" value="TPR-like_helical_dom_sf"/>
</dbReference>
<comment type="caution">
    <text evidence="5">The sequence shown here is derived from an EMBL/GenBank/DDBJ whole genome shotgun (WGS) entry which is preliminary data.</text>
</comment>
<protein>
    <submittedName>
        <fullName evidence="5">Tetratricopeptide repeat protein</fullName>
    </submittedName>
</protein>
<dbReference type="Pfam" id="PF13414">
    <property type="entry name" value="TPR_11"/>
    <property type="match status" value="1"/>
</dbReference>
<evidence type="ECO:0000256" key="4">
    <source>
        <dbReference type="SAM" id="SignalP"/>
    </source>
</evidence>
<feature type="repeat" description="TPR" evidence="3">
    <location>
        <begin position="97"/>
        <end position="130"/>
    </location>
</feature>
<feature type="chain" id="PRO_5042907213" evidence="4">
    <location>
        <begin position="28"/>
        <end position="391"/>
    </location>
</feature>
<dbReference type="Proteomes" id="UP001299265">
    <property type="component" value="Unassembled WGS sequence"/>
</dbReference>
<dbReference type="InterPro" id="IPR019734">
    <property type="entry name" value="TPR_rpt"/>
</dbReference>
<dbReference type="Pfam" id="PF13432">
    <property type="entry name" value="TPR_16"/>
    <property type="match status" value="2"/>
</dbReference>
<dbReference type="PANTHER" id="PTHR44858">
    <property type="entry name" value="TETRATRICOPEPTIDE REPEAT PROTEIN 6"/>
    <property type="match status" value="1"/>
</dbReference>
<feature type="repeat" description="TPR" evidence="3">
    <location>
        <begin position="63"/>
        <end position="96"/>
    </location>
</feature>
<evidence type="ECO:0000313" key="6">
    <source>
        <dbReference type="Proteomes" id="UP001299265"/>
    </source>
</evidence>
<dbReference type="SMART" id="SM00028">
    <property type="entry name" value="TPR"/>
    <property type="match status" value="7"/>
</dbReference>
<gene>
    <name evidence="5" type="ORF">LQE92_01615</name>
</gene>
<dbReference type="PROSITE" id="PS50005">
    <property type="entry name" value="TPR"/>
    <property type="match status" value="3"/>
</dbReference>
<sequence length="391" mass="43757">MKERWKKIRAGLLACLCVLLLASCAGGKGSDENKKGLSLYGDGQYEEAIASFEEAIQKDGERAEYYTNKGMAQLADGDYDGARVSLTHGISLAPEDPGVYRAMGIVCYQEENYEEAVHYFEAALNVLGMKKNQEELRTDIYLYKAEAESRNGNHEAAVEDYSTLISMDEKNPEYYFLRGKAYAASGNLDNAKTDFDKVMDLAPADMDYYVDMYLTLEENGRTEDGIPYLETALGFKAKSAEEQRNRGAIQYLLGNYEEARTELGQVKEEERDGNTWIYLGLACEALGDGESANHAFEQALAGASSKSSVYYQMALCQMRLENYQQALSDAQSGISENDGSLMQELSYVEAACYEYLGDFQTALQKFTAYRDTYGSNEKIDHEIAFLETRQQ</sequence>
<reference evidence="5 6" key="1">
    <citation type="submission" date="2021-11" db="EMBL/GenBank/DDBJ databases">
        <title>Lacrimispora sp. nov. NSJ-141 isolated from human feces.</title>
        <authorList>
            <person name="Abdugheni R."/>
        </authorList>
    </citation>
    <scope>NUCLEOTIDE SEQUENCE [LARGE SCALE GENOMIC DNA]</scope>
    <source>
        <strain evidence="5 6">NSJ-141</strain>
    </source>
</reference>
<dbReference type="PANTHER" id="PTHR44858:SF1">
    <property type="entry name" value="UDP-N-ACETYLGLUCOSAMINE--PEPTIDE N-ACETYLGLUCOSAMINYLTRANSFERASE SPINDLY-RELATED"/>
    <property type="match status" value="1"/>
</dbReference>
<dbReference type="InterPro" id="IPR050498">
    <property type="entry name" value="Ycf3"/>
</dbReference>
<keyword evidence="6" id="KW-1185">Reference proteome</keyword>
<dbReference type="PROSITE" id="PS51257">
    <property type="entry name" value="PROKAR_LIPOPROTEIN"/>
    <property type="match status" value="1"/>
</dbReference>
<dbReference type="RefSeq" id="WP_231061264.1">
    <property type="nucleotide sequence ID" value="NZ_JAJNOR010000001.1"/>
</dbReference>
<feature type="repeat" description="TPR" evidence="3">
    <location>
        <begin position="172"/>
        <end position="205"/>
    </location>
</feature>
<evidence type="ECO:0000256" key="1">
    <source>
        <dbReference type="ARBA" id="ARBA00022737"/>
    </source>
</evidence>
<evidence type="ECO:0000256" key="2">
    <source>
        <dbReference type="ARBA" id="ARBA00022803"/>
    </source>
</evidence>
<keyword evidence="1" id="KW-0677">Repeat</keyword>
<dbReference type="AlphaFoldDB" id="A0AAP2RFL6"/>
<feature type="signal peptide" evidence="4">
    <location>
        <begin position="1"/>
        <end position="27"/>
    </location>
</feature>
<organism evidence="5 6">
    <name type="scientific">Lientehia hominis</name>
    <dbReference type="NCBI Taxonomy" id="2897778"/>
    <lineage>
        <taxon>Bacteria</taxon>
        <taxon>Bacillati</taxon>
        <taxon>Bacillota</taxon>
        <taxon>Clostridia</taxon>
        <taxon>Lachnospirales</taxon>
        <taxon>Lachnospiraceae</taxon>
        <taxon>Lientehia</taxon>
    </lineage>
</organism>
<keyword evidence="2 3" id="KW-0802">TPR repeat</keyword>
<proteinExistence type="predicted"/>
<evidence type="ECO:0000313" key="5">
    <source>
        <dbReference type="EMBL" id="MCD2491324.1"/>
    </source>
</evidence>
<dbReference type="EMBL" id="JAJNOR010000001">
    <property type="protein sequence ID" value="MCD2491324.1"/>
    <property type="molecule type" value="Genomic_DNA"/>
</dbReference>
<name>A0AAP2RFL6_9FIRM</name>
<evidence type="ECO:0000256" key="3">
    <source>
        <dbReference type="PROSITE-ProRule" id="PRU00339"/>
    </source>
</evidence>